<sequence length="360" mass="39838">TGWPFFTYIITAIQIAVFIYELIKQGIYTKNPFQTKPYFNPMLGPSSYVQINVGARYLPCMTFVDGITNITTLQWPCPNSTDTDTNVCTLSELCGMGGISTDSESGLPNPDQWWRLITPMFIHAGIIHILFNLVLQILMGSKIERYIGSVRYGFIYLASGISGFLLGANFTPAGMASTGASGALFGACIALNLLLLIMNNSTRHHEISAKARTKRQFKIALLGSIFEIVIMLVLGLLPGLDNFSHIGGFVIGVVLGIALLDDPKHLYTKEYRAYLESKNETTARNIGSFFEIRVRNRVIIWYILRVVCLVLAVLYFVLLAKNFGDKGAGASESCKWCKYINCIPVNGWCELGDLSVTYSS</sequence>
<keyword evidence="9 10" id="KW-0472">Membrane</keyword>
<comment type="subcellular location">
    <subcellularLocation>
        <location evidence="2 10">Membrane</location>
        <topology evidence="2 10">Multi-pass membrane protein</topology>
    </subcellularLocation>
</comment>
<feature type="transmembrane region" description="Helical" evidence="10">
    <location>
        <begin position="150"/>
        <end position="170"/>
    </location>
</feature>
<reference evidence="13" key="1">
    <citation type="submission" date="2016-04" db="EMBL/GenBank/DDBJ databases">
        <title>Comparative genomics of biotechnologically important yeasts.</title>
        <authorList>
            <consortium name="DOE Joint Genome Institute"/>
            <person name="Riley R."/>
            <person name="Haridas S."/>
            <person name="Wolfe K.H."/>
            <person name="Lopes M.R."/>
            <person name="Hittinger C.T."/>
            <person name="Goker M."/>
            <person name="Salamov A."/>
            <person name="Wisecaver J."/>
            <person name="Long T.M."/>
            <person name="Aerts A.L."/>
            <person name="Barry K."/>
            <person name="Choi C."/>
            <person name="Clum A."/>
            <person name="Coughlan A.Y."/>
            <person name="Deshpande S."/>
            <person name="Douglass A.P."/>
            <person name="Hanson S.J."/>
            <person name="Klenk H.-P."/>
            <person name="Labutti K."/>
            <person name="Lapidus A."/>
            <person name="Lindquist E."/>
            <person name="Lipzen A."/>
            <person name="Meier-Kolthoff J.P."/>
            <person name="Ohm R.A."/>
            <person name="Otillar R.P."/>
            <person name="Pangilinan J."/>
            <person name="Peng Y."/>
            <person name="Rokas A."/>
            <person name="Rosa C.A."/>
            <person name="Scheuner C."/>
            <person name="Sibirny A.A."/>
            <person name="Slot J.C."/>
            <person name="Stielow J.B."/>
            <person name="Sun H."/>
            <person name="Kurtzman C.P."/>
            <person name="Blackwell M."/>
            <person name="Grigoriev I.V."/>
            <person name="Jeffries T.W."/>
        </authorList>
    </citation>
    <scope>NUCLEOTIDE SEQUENCE [LARGE SCALE GENOMIC DNA]</scope>
    <source>
        <strain evidence="13">NRRL YB-2248</strain>
    </source>
</reference>
<dbReference type="PANTHER" id="PTHR22936:SF69">
    <property type="entry name" value="RHOMBOID-LIKE PROTEIN"/>
    <property type="match status" value="1"/>
</dbReference>
<dbReference type="GO" id="GO:0016020">
    <property type="term" value="C:membrane"/>
    <property type="evidence" value="ECO:0007669"/>
    <property type="project" value="UniProtKB-SubCell"/>
</dbReference>
<evidence type="ECO:0000256" key="4">
    <source>
        <dbReference type="ARBA" id="ARBA00022670"/>
    </source>
</evidence>
<evidence type="ECO:0000313" key="12">
    <source>
        <dbReference type="EMBL" id="ODV83453.1"/>
    </source>
</evidence>
<keyword evidence="8 10" id="KW-1133">Transmembrane helix</keyword>
<keyword evidence="6 10" id="KW-0378">Hydrolase</keyword>
<comment type="similarity">
    <text evidence="3 10">Belongs to the peptidase S54 family.</text>
</comment>
<evidence type="ECO:0000256" key="9">
    <source>
        <dbReference type="ARBA" id="ARBA00023136"/>
    </source>
</evidence>
<dbReference type="GO" id="GO:0004252">
    <property type="term" value="F:serine-type endopeptidase activity"/>
    <property type="evidence" value="ECO:0007669"/>
    <property type="project" value="InterPro"/>
</dbReference>
<keyword evidence="7 10" id="KW-0720">Serine protease</keyword>
<dbReference type="Pfam" id="PF01694">
    <property type="entry name" value="Rhomboid"/>
    <property type="match status" value="1"/>
</dbReference>
<proteinExistence type="inferred from homology"/>
<evidence type="ECO:0000256" key="10">
    <source>
        <dbReference type="RuleBase" id="RU362115"/>
    </source>
</evidence>
<evidence type="ECO:0000256" key="5">
    <source>
        <dbReference type="ARBA" id="ARBA00022692"/>
    </source>
</evidence>
<protein>
    <recommendedName>
        <fullName evidence="10">Rhomboid-type serine protease</fullName>
        <ecNumber evidence="10">3.4.21.105</ecNumber>
    </recommendedName>
</protein>
<feature type="transmembrane region" description="Helical" evidence="10">
    <location>
        <begin position="219"/>
        <end position="237"/>
    </location>
</feature>
<evidence type="ECO:0000256" key="7">
    <source>
        <dbReference type="ARBA" id="ARBA00022825"/>
    </source>
</evidence>
<feature type="non-terminal residue" evidence="12">
    <location>
        <position position="360"/>
    </location>
</feature>
<dbReference type="InterPro" id="IPR022764">
    <property type="entry name" value="Peptidase_S54_rhomboid_dom"/>
</dbReference>
<feature type="transmembrane region" description="Helical" evidence="10">
    <location>
        <begin position="243"/>
        <end position="260"/>
    </location>
</feature>
<name>A0A1E4SVC2_9ASCO</name>
<comment type="function">
    <text evidence="10">Serine protease involved in intramembrane proteolysis.</text>
</comment>
<evidence type="ECO:0000259" key="11">
    <source>
        <dbReference type="Pfam" id="PF01694"/>
    </source>
</evidence>
<dbReference type="GO" id="GO:0006508">
    <property type="term" value="P:proteolysis"/>
    <property type="evidence" value="ECO:0007669"/>
    <property type="project" value="UniProtKB-KW"/>
</dbReference>
<feature type="transmembrane region" description="Helical" evidence="10">
    <location>
        <begin position="299"/>
        <end position="318"/>
    </location>
</feature>
<dbReference type="Gene3D" id="1.20.1540.10">
    <property type="entry name" value="Rhomboid-like"/>
    <property type="match status" value="1"/>
</dbReference>
<keyword evidence="5 10" id="KW-0812">Transmembrane</keyword>
<evidence type="ECO:0000256" key="1">
    <source>
        <dbReference type="ARBA" id="ARBA00000156"/>
    </source>
</evidence>
<gene>
    <name evidence="12" type="ORF">CANARDRAFT_191097</name>
</gene>
<evidence type="ECO:0000256" key="3">
    <source>
        <dbReference type="ARBA" id="ARBA00009045"/>
    </source>
</evidence>
<comment type="catalytic activity">
    <reaction evidence="1 10">
        <text>Cleaves type-1 transmembrane domains using a catalytic dyad composed of serine and histidine that are contributed by different transmembrane domains.</text>
        <dbReference type="EC" id="3.4.21.105"/>
    </reaction>
</comment>
<dbReference type="PANTHER" id="PTHR22936">
    <property type="entry name" value="RHOMBOID-RELATED"/>
    <property type="match status" value="1"/>
</dbReference>
<keyword evidence="4 10" id="KW-0645">Protease</keyword>
<dbReference type="Proteomes" id="UP000094801">
    <property type="component" value="Unassembled WGS sequence"/>
</dbReference>
<accession>A0A1E4SVC2</accession>
<feature type="transmembrane region" description="Helical" evidence="10">
    <location>
        <begin position="5"/>
        <end position="23"/>
    </location>
</feature>
<keyword evidence="13" id="KW-1185">Reference proteome</keyword>
<evidence type="ECO:0000256" key="6">
    <source>
        <dbReference type="ARBA" id="ARBA00022801"/>
    </source>
</evidence>
<evidence type="ECO:0000256" key="8">
    <source>
        <dbReference type="ARBA" id="ARBA00022989"/>
    </source>
</evidence>
<dbReference type="EMBL" id="KV453863">
    <property type="protein sequence ID" value="ODV83453.1"/>
    <property type="molecule type" value="Genomic_DNA"/>
</dbReference>
<organism evidence="12 13">
    <name type="scientific">[Candida] arabinofermentans NRRL YB-2248</name>
    <dbReference type="NCBI Taxonomy" id="983967"/>
    <lineage>
        <taxon>Eukaryota</taxon>
        <taxon>Fungi</taxon>
        <taxon>Dikarya</taxon>
        <taxon>Ascomycota</taxon>
        <taxon>Saccharomycotina</taxon>
        <taxon>Pichiomycetes</taxon>
        <taxon>Pichiales</taxon>
        <taxon>Pichiaceae</taxon>
        <taxon>Ogataea</taxon>
        <taxon>Ogataea/Candida clade</taxon>
    </lineage>
</organism>
<feature type="transmembrane region" description="Helical" evidence="10">
    <location>
        <begin position="176"/>
        <end position="198"/>
    </location>
</feature>
<dbReference type="InterPro" id="IPR035952">
    <property type="entry name" value="Rhomboid-like_sf"/>
</dbReference>
<dbReference type="OrthoDB" id="2146116at2759"/>
<dbReference type="EC" id="3.4.21.105" evidence="10"/>
<dbReference type="SUPFAM" id="SSF144091">
    <property type="entry name" value="Rhomboid-like"/>
    <property type="match status" value="1"/>
</dbReference>
<dbReference type="STRING" id="983967.A0A1E4SVC2"/>
<feature type="domain" description="Peptidase S54 rhomboid" evidence="11">
    <location>
        <begin position="111"/>
        <end position="260"/>
    </location>
</feature>
<dbReference type="AlphaFoldDB" id="A0A1E4SVC2"/>
<evidence type="ECO:0000256" key="2">
    <source>
        <dbReference type="ARBA" id="ARBA00004141"/>
    </source>
</evidence>
<feature type="non-terminal residue" evidence="12">
    <location>
        <position position="1"/>
    </location>
</feature>
<feature type="transmembrane region" description="Helical" evidence="10">
    <location>
        <begin position="113"/>
        <end position="138"/>
    </location>
</feature>
<dbReference type="InterPro" id="IPR002610">
    <property type="entry name" value="Peptidase_S54_rhomboid-like"/>
</dbReference>
<evidence type="ECO:0000313" key="13">
    <source>
        <dbReference type="Proteomes" id="UP000094801"/>
    </source>
</evidence>